<dbReference type="PANTHER" id="PTHR14136">
    <property type="entry name" value="BTB_POZ DOMAIN-CONTAINING PROTEIN KCTD9"/>
    <property type="match status" value="1"/>
</dbReference>
<dbReference type="InterPro" id="IPR051082">
    <property type="entry name" value="Pentapeptide-BTB/POZ_domain"/>
</dbReference>
<dbReference type="Pfam" id="PF00805">
    <property type="entry name" value="Pentapeptide"/>
    <property type="match status" value="4"/>
</dbReference>
<dbReference type="Gene3D" id="2.160.20.80">
    <property type="entry name" value="E3 ubiquitin-protein ligase SopA"/>
    <property type="match status" value="1"/>
</dbReference>
<sequence length="408" mass="44078">MLYDSKPTWLQRAGPKIGIGAAAGAVGLLLGRAFSVPGSTEFWEVAGQPSATVLASAGVITAGYLAFQNGEKTRGLDAQHHRETMNGDRESNLQDRYTAAAKQLGDDDHSAIRQAGAYAIGALVDDWLRHGTVIPEPGSAHSQAKTCVHLLCSYLRANRREEAFSSFETEEAAVRSSIVDILRERTSEWREKEDARISQGKLTEAARIIVNLNGANLEKANFEGANLRGARLVKAELHSANLNDAKLHSAHLAGASFTEARLLRANLSGAHIKDADFSDAKAVDAIFTGARGQEFSFVRTKLGRAIFTDTNFSDADFSKAEAFGAVFAGSSILNTKFNGAVLVEADFSGCRLEGELFDEETTYSAKTKWPEGFLPQLGKFVGPPPSVPSEFFTVRRPVRSTIDNEPTN</sequence>
<name>A0A652YIQ8_NOCGL</name>
<accession>A0A652YIQ8</accession>
<dbReference type="AlphaFoldDB" id="A0A652YIQ8"/>
<comment type="caution">
    <text evidence="1">The sequence shown here is derived from an EMBL/GenBank/DDBJ whole genome shotgun (WGS) entry which is preliminary data.</text>
</comment>
<protein>
    <submittedName>
        <fullName evidence="1">Uncharacterized protein YjbI with pentapeptide repeats</fullName>
    </submittedName>
</protein>
<dbReference type="InterPro" id="IPR001646">
    <property type="entry name" value="5peptide_repeat"/>
</dbReference>
<reference evidence="1" key="1">
    <citation type="submission" date="2019-07" db="EMBL/GenBank/DDBJ databases">
        <title>Genomic Encyclopedia of Type Strains, Phase IV (KMG-IV): sequencing the most valuable type-strain genomes for metagenomic binning, comparative biology and taxonomic classification.</title>
        <authorList>
            <person name="Goeker M."/>
        </authorList>
    </citation>
    <scope>NUCLEOTIDE SEQUENCE</scope>
    <source>
        <strain evidence="1">DSM 44596</strain>
    </source>
</reference>
<organism evidence="1">
    <name type="scientific">Nocardia globerula</name>
    <dbReference type="NCBI Taxonomy" id="1818"/>
    <lineage>
        <taxon>Bacteria</taxon>
        <taxon>Bacillati</taxon>
        <taxon>Actinomycetota</taxon>
        <taxon>Actinomycetes</taxon>
        <taxon>Mycobacteriales</taxon>
        <taxon>Nocardiaceae</taxon>
        <taxon>Nocardia</taxon>
    </lineage>
</organism>
<proteinExistence type="predicted"/>
<dbReference type="SUPFAM" id="SSF141571">
    <property type="entry name" value="Pentapeptide repeat-like"/>
    <property type="match status" value="1"/>
</dbReference>
<dbReference type="PANTHER" id="PTHR14136:SF17">
    <property type="entry name" value="BTB_POZ DOMAIN-CONTAINING PROTEIN KCTD9"/>
    <property type="match status" value="1"/>
</dbReference>
<gene>
    <name evidence="1" type="ORF">FNL38_11158</name>
</gene>
<dbReference type="EMBL" id="VNIQ01000011">
    <property type="protein sequence ID" value="TYQ00844.1"/>
    <property type="molecule type" value="Genomic_DNA"/>
</dbReference>
<evidence type="ECO:0000313" key="1">
    <source>
        <dbReference type="EMBL" id="TYQ00844.1"/>
    </source>
</evidence>